<dbReference type="RefSeq" id="WP_068257850.1">
    <property type="nucleotide sequence ID" value="NZ_LWSK01000001.1"/>
</dbReference>
<proteinExistence type="predicted"/>
<dbReference type="AlphaFoldDB" id="A0A5B1CFV7"/>
<accession>A0A5B1CFV7</accession>
<gene>
    <name evidence="2" type="ORF">LF1_11410</name>
</gene>
<evidence type="ECO:0000313" key="2">
    <source>
        <dbReference type="EMBL" id="KAA1258619.1"/>
    </source>
</evidence>
<evidence type="ECO:0000256" key="1">
    <source>
        <dbReference type="SAM" id="MobiDB-lite"/>
    </source>
</evidence>
<feature type="region of interest" description="Disordered" evidence="1">
    <location>
        <begin position="157"/>
        <end position="193"/>
    </location>
</feature>
<dbReference type="EMBL" id="VRLW01000001">
    <property type="protein sequence ID" value="KAA1258619.1"/>
    <property type="molecule type" value="Genomic_DNA"/>
</dbReference>
<organism evidence="2 3">
    <name type="scientific">Rubripirellula obstinata</name>
    <dbReference type="NCBI Taxonomy" id="406547"/>
    <lineage>
        <taxon>Bacteria</taxon>
        <taxon>Pseudomonadati</taxon>
        <taxon>Planctomycetota</taxon>
        <taxon>Planctomycetia</taxon>
        <taxon>Pirellulales</taxon>
        <taxon>Pirellulaceae</taxon>
        <taxon>Rubripirellula</taxon>
    </lineage>
</organism>
<protein>
    <submittedName>
        <fullName evidence="2">Uncharacterized protein</fullName>
    </submittedName>
</protein>
<comment type="caution">
    <text evidence="2">The sequence shown here is derived from an EMBL/GenBank/DDBJ whole genome shotgun (WGS) entry which is preliminary data.</text>
</comment>
<dbReference type="Proteomes" id="UP000322699">
    <property type="component" value="Unassembled WGS sequence"/>
</dbReference>
<evidence type="ECO:0000313" key="3">
    <source>
        <dbReference type="Proteomes" id="UP000322699"/>
    </source>
</evidence>
<sequence>MVANNTTDTPKICDLCAHCGTRTGNTSAPCNCTPSTQSDRVPGVPQRAQIQGVPALLHRFANHDFNQEPLSAVEEEERIDDEADDGPWIIDAEASALLDELEEVDFDDVPVCSCGRYCDVQTLDDAWHCSECDPDAEERRKRTQRLLAAANRIRRENGLSESNVTHADPLAVTQSSQLEPKATRDHSGCQWKI</sequence>
<name>A0A5B1CFV7_9BACT</name>
<dbReference type="OrthoDB" id="9970516at2"/>
<keyword evidence="3" id="KW-1185">Reference proteome</keyword>
<reference evidence="2 3" key="1">
    <citation type="submission" date="2019-08" db="EMBL/GenBank/DDBJ databases">
        <title>Deep-cultivation of Planctomycetes and their phenomic and genomic characterization uncovers novel biology.</title>
        <authorList>
            <person name="Wiegand S."/>
            <person name="Jogler M."/>
            <person name="Boedeker C."/>
            <person name="Pinto D."/>
            <person name="Vollmers J."/>
            <person name="Rivas-Marin E."/>
            <person name="Kohn T."/>
            <person name="Peeters S.H."/>
            <person name="Heuer A."/>
            <person name="Rast P."/>
            <person name="Oberbeckmann S."/>
            <person name="Bunk B."/>
            <person name="Jeske O."/>
            <person name="Meyerdierks A."/>
            <person name="Storesund J.E."/>
            <person name="Kallscheuer N."/>
            <person name="Luecker S."/>
            <person name="Lage O.M."/>
            <person name="Pohl T."/>
            <person name="Merkel B.J."/>
            <person name="Hornburger P."/>
            <person name="Mueller R.-W."/>
            <person name="Bruemmer F."/>
            <person name="Labrenz M."/>
            <person name="Spormann A.M."/>
            <person name="Op Den Camp H."/>
            <person name="Overmann J."/>
            <person name="Amann R."/>
            <person name="Jetten M.S.M."/>
            <person name="Mascher T."/>
            <person name="Medema M.H."/>
            <person name="Devos D.P."/>
            <person name="Kaster A.-K."/>
            <person name="Ovreas L."/>
            <person name="Rohde M."/>
            <person name="Galperin M.Y."/>
            <person name="Jogler C."/>
        </authorList>
    </citation>
    <scope>NUCLEOTIDE SEQUENCE [LARGE SCALE GENOMIC DNA]</scope>
    <source>
        <strain evidence="2 3">LF1</strain>
    </source>
</reference>